<dbReference type="GO" id="GO:0016747">
    <property type="term" value="F:acyltransferase activity, transferring groups other than amino-acyl groups"/>
    <property type="evidence" value="ECO:0007669"/>
    <property type="project" value="InterPro"/>
</dbReference>
<gene>
    <name evidence="2" type="ORF">FHR20_003467</name>
</gene>
<sequence length="149" mass="16165">MSDDKFALVACARDGTIASPCERAREIDQACAATAAMYDRLGFDPPWIGYIAISSGTAVGGGAFVGAPADNRVEIAYFTLADHRRTGVATQIARRLVEIARHHAPGIALYAKTMPEENASTRILTRLGFRRIGTDIDDEIGEAWAWLLR</sequence>
<organism evidence="2 3">
    <name type="scientific">Sphingomonas leidyi</name>
    <dbReference type="NCBI Taxonomy" id="68569"/>
    <lineage>
        <taxon>Bacteria</taxon>
        <taxon>Pseudomonadati</taxon>
        <taxon>Pseudomonadota</taxon>
        <taxon>Alphaproteobacteria</taxon>
        <taxon>Sphingomonadales</taxon>
        <taxon>Sphingomonadaceae</taxon>
        <taxon>Sphingomonas</taxon>
    </lineage>
</organism>
<evidence type="ECO:0000313" key="3">
    <source>
        <dbReference type="Proteomes" id="UP000564677"/>
    </source>
</evidence>
<dbReference type="EMBL" id="JAASQV010000003">
    <property type="protein sequence ID" value="NIJ66494.1"/>
    <property type="molecule type" value="Genomic_DNA"/>
</dbReference>
<dbReference type="AlphaFoldDB" id="A0A7X5ZX58"/>
<protein>
    <submittedName>
        <fullName evidence="2">RimJ/RimL family protein N-acetyltransferase</fullName>
    </submittedName>
</protein>
<name>A0A7X5ZX58_9SPHN</name>
<comment type="caution">
    <text evidence="2">The sequence shown here is derived from an EMBL/GenBank/DDBJ whole genome shotgun (WGS) entry which is preliminary data.</text>
</comment>
<dbReference type="Pfam" id="PF13302">
    <property type="entry name" value="Acetyltransf_3"/>
    <property type="match status" value="1"/>
</dbReference>
<accession>A0A7X5ZX58</accession>
<dbReference type="InterPro" id="IPR000182">
    <property type="entry name" value="GNAT_dom"/>
</dbReference>
<keyword evidence="3" id="KW-1185">Reference proteome</keyword>
<dbReference type="Gene3D" id="3.40.630.30">
    <property type="match status" value="1"/>
</dbReference>
<dbReference type="SUPFAM" id="SSF55729">
    <property type="entry name" value="Acyl-CoA N-acyltransferases (Nat)"/>
    <property type="match status" value="1"/>
</dbReference>
<dbReference type="Proteomes" id="UP000564677">
    <property type="component" value="Unassembled WGS sequence"/>
</dbReference>
<keyword evidence="2" id="KW-0808">Transferase</keyword>
<feature type="domain" description="N-acetyltransferase" evidence="1">
    <location>
        <begin position="10"/>
        <end position="149"/>
    </location>
</feature>
<dbReference type="RefSeq" id="WP_167300821.1">
    <property type="nucleotide sequence ID" value="NZ_CP170557.1"/>
</dbReference>
<evidence type="ECO:0000313" key="2">
    <source>
        <dbReference type="EMBL" id="NIJ66494.1"/>
    </source>
</evidence>
<evidence type="ECO:0000259" key="1">
    <source>
        <dbReference type="PROSITE" id="PS51186"/>
    </source>
</evidence>
<dbReference type="InterPro" id="IPR016181">
    <property type="entry name" value="Acyl_CoA_acyltransferase"/>
</dbReference>
<proteinExistence type="predicted"/>
<dbReference type="PROSITE" id="PS51186">
    <property type="entry name" value="GNAT"/>
    <property type="match status" value="1"/>
</dbReference>
<reference evidence="2 3" key="1">
    <citation type="submission" date="2020-03" db="EMBL/GenBank/DDBJ databases">
        <title>Genomic Encyclopedia of Type Strains, Phase IV (KMG-IV): sequencing the most valuable type-strain genomes for metagenomic binning, comparative biology and taxonomic classification.</title>
        <authorList>
            <person name="Goeker M."/>
        </authorList>
    </citation>
    <scope>NUCLEOTIDE SEQUENCE [LARGE SCALE GENOMIC DNA]</scope>
    <source>
        <strain evidence="2 3">DSM 4733</strain>
    </source>
</reference>